<sequence length="441" mass="50674">MTAEPVSANPYAPRADVELTHPEWTRSATIYQINQRHFTPEGTFRAAEAHLPRLRELGIDIVWLMPVHPIGEQNRKGVLGSPYAVKDYLSVNPEFGTLEDLRHFVATAHDLGLHVILDWVANHTAWDNLLVEEHPDWYARDWKGDFRPTPWWDWDDIIDLDYDNEDLRRYMTEAMAYWVREVDVDGFRCDVAGFVPVDFWENARRELDAIKPVFLLAEWESRDLHTRAFDMTYAWSWNDTLHKIAHGKADVEALKVYYAWNDRFYQRDAYRMLFVSNHDKNAWEGTEYEQFGDALEPAIVLSVVSEGMPLVYNGQEAGSDKRLVFFDKDQIEWRDDEQGELYRRLFALKKAHPALWNGAAGGRMVRVPNSAEAAVLTFVRAMGDDRVFAAFNFSDGEQTVTLGHGPQAGPWADAFTGEPVELTVGQQFTLPAWGHRVLVGA</sequence>
<dbReference type="InterPro" id="IPR006047">
    <property type="entry name" value="GH13_cat_dom"/>
</dbReference>
<dbReference type="RefSeq" id="WP_386053369.1">
    <property type="nucleotide sequence ID" value="NZ_JBHTKH010000008.1"/>
</dbReference>
<dbReference type="EMBL" id="JBHTKH010000008">
    <property type="protein sequence ID" value="MFD1055376.1"/>
    <property type="molecule type" value="Genomic_DNA"/>
</dbReference>
<evidence type="ECO:0000259" key="1">
    <source>
        <dbReference type="SMART" id="SM00642"/>
    </source>
</evidence>
<evidence type="ECO:0000313" key="2">
    <source>
        <dbReference type="EMBL" id="MFD1055376.1"/>
    </source>
</evidence>
<proteinExistence type="predicted"/>
<dbReference type="SMART" id="SM00642">
    <property type="entry name" value="Aamy"/>
    <property type="match status" value="1"/>
</dbReference>
<dbReference type="InterPro" id="IPR013780">
    <property type="entry name" value="Glyco_hydro_b"/>
</dbReference>
<dbReference type="PANTHER" id="PTHR47786">
    <property type="entry name" value="ALPHA-1,4-GLUCAN:MALTOSE-1-PHOSPHATE MALTOSYLTRANSFERASE"/>
    <property type="match status" value="1"/>
</dbReference>
<name>A0ABW3MXR2_9MICO</name>
<feature type="domain" description="Glycosyl hydrolase family 13 catalytic" evidence="1">
    <location>
        <begin position="19"/>
        <end position="352"/>
    </location>
</feature>
<dbReference type="InterPro" id="IPR032091">
    <property type="entry name" value="Malt_amylase-like_C"/>
</dbReference>
<reference evidence="3" key="1">
    <citation type="journal article" date="2019" name="Int. J. Syst. Evol. Microbiol.">
        <title>The Global Catalogue of Microorganisms (GCM) 10K type strain sequencing project: providing services to taxonomists for standard genome sequencing and annotation.</title>
        <authorList>
            <consortium name="The Broad Institute Genomics Platform"/>
            <consortium name="The Broad Institute Genome Sequencing Center for Infectious Disease"/>
            <person name="Wu L."/>
            <person name="Ma J."/>
        </authorList>
    </citation>
    <scope>NUCLEOTIDE SEQUENCE [LARGE SCALE GENOMIC DNA]</scope>
    <source>
        <strain evidence="3">CCUG 57508</strain>
    </source>
</reference>
<dbReference type="PANTHER" id="PTHR47786:SF2">
    <property type="entry name" value="GLYCOSYL HYDROLASE FAMILY 13 CATALYTIC DOMAIN-CONTAINING PROTEIN"/>
    <property type="match status" value="1"/>
</dbReference>
<dbReference type="Gene3D" id="3.20.20.80">
    <property type="entry name" value="Glycosidases"/>
    <property type="match status" value="1"/>
</dbReference>
<dbReference type="InterPro" id="IPR017853">
    <property type="entry name" value="GH"/>
</dbReference>
<dbReference type="SUPFAM" id="SSF51011">
    <property type="entry name" value="Glycosyl hydrolase domain"/>
    <property type="match status" value="1"/>
</dbReference>
<keyword evidence="2" id="KW-0378">Hydrolase</keyword>
<comment type="caution">
    <text evidence="2">The sequence shown here is derived from an EMBL/GenBank/DDBJ whole genome shotgun (WGS) entry which is preliminary data.</text>
</comment>
<dbReference type="SUPFAM" id="SSF51445">
    <property type="entry name" value="(Trans)glycosidases"/>
    <property type="match status" value="1"/>
</dbReference>
<dbReference type="CDD" id="cd11313">
    <property type="entry name" value="AmyAc_arch_bac_AmyA"/>
    <property type="match status" value="1"/>
</dbReference>
<dbReference type="Pfam" id="PF16657">
    <property type="entry name" value="Malt_amylase_C"/>
    <property type="match status" value="1"/>
</dbReference>
<accession>A0ABW3MXR2</accession>
<dbReference type="Proteomes" id="UP001597046">
    <property type="component" value="Unassembled WGS sequence"/>
</dbReference>
<dbReference type="GO" id="GO:0016787">
    <property type="term" value="F:hydrolase activity"/>
    <property type="evidence" value="ECO:0007669"/>
    <property type="project" value="UniProtKB-KW"/>
</dbReference>
<dbReference type="Pfam" id="PF00128">
    <property type="entry name" value="Alpha-amylase"/>
    <property type="match status" value="1"/>
</dbReference>
<gene>
    <name evidence="2" type="ORF">ACFQ2V_13755</name>
</gene>
<organism evidence="2 3">
    <name type="scientific">Terrabacter terrigena</name>
    <dbReference type="NCBI Taxonomy" id="574718"/>
    <lineage>
        <taxon>Bacteria</taxon>
        <taxon>Bacillati</taxon>
        <taxon>Actinomycetota</taxon>
        <taxon>Actinomycetes</taxon>
        <taxon>Micrococcales</taxon>
        <taxon>Intrasporangiaceae</taxon>
        <taxon>Terrabacter</taxon>
    </lineage>
</organism>
<keyword evidence="3" id="KW-1185">Reference proteome</keyword>
<dbReference type="Gene3D" id="2.60.40.1180">
    <property type="entry name" value="Golgi alpha-mannosidase II"/>
    <property type="match status" value="1"/>
</dbReference>
<protein>
    <submittedName>
        <fullName evidence="2">Alpha-amylase family glycosyl hydrolase</fullName>
    </submittedName>
</protein>
<evidence type="ECO:0000313" key="3">
    <source>
        <dbReference type="Proteomes" id="UP001597046"/>
    </source>
</evidence>